<sequence>MAKTVHENQYFTVTLNDKGYLRIYQKTGGAVVIPTVGDSYILIEHQRGDEVLLEFPRGFLEQGESHAVGGLRELKEELNLDGVAVQVLGELRTDSGLIQDNIAAVQCTVTGTHGITLQHSEGVLSWRLMPLPALMRAVKAGEIKDNFTLAALMLLLAQNA</sequence>
<dbReference type="EMBL" id="PYEP01000003">
    <property type="protein sequence ID" value="PSN08390.1"/>
    <property type="molecule type" value="Genomic_DNA"/>
</dbReference>
<dbReference type="Gene3D" id="3.90.79.10">
    <property type="entry name" value="Nucleoside Triphosphate Pyrophosphohydrolase"/>
    <property type="match status" value="1"/>
</dbReference>
<dbReference type="Proteomes" id="UP000240212">
    <property type="component" value="Unassembled WGS sequence"/>
</dbReference>
<dbReference type="Pfam" id="PF00293">
    <property type="entry name" value="NUDIX"/>
    <property type="match status" value="1"/>
</dbReference>
<comment type="cofactor">
    <cofactor evidence="1">
        <name>Mg(2+)</name>
        <dbReference type="ChEBI" id="CHEBI:18420"/>
    </cofactor>
</comment>
<name>A0A2P8VLQ3_9ENTR</name>
<evidence type="ECO:0000259" key="2">
    <source>
        <dbReference type="PROSITE" id="PS51462"/>
    </source>
</evidence>
<accession>A0A2P8VLQ3</accession>
<gene>
    <name evidence="3" type="ORF">C7G83_09495</name>
</gene>
<organism evidence="3 4">
    <name type="scientific">Siccibacter turicensis</name>
    <dbReference type="NCBI Taxonomy" id="357233"/>
    <lineage>
        <taxon>Bacteria</taxon>
        <taxon>Pseudomonadati</taxon>
        <taxon>Pseudomonadota</taxon>
        <taxon>Gammaproteobacteria</taxon>
        <taxon>Enterobacterales</taxon>
        <taxon>Enterobacteriaceae</taxon>
        <taxon>Siccibacter</taxon>
    </lineage>
</organism>
<feature type="domain" description="Nudix hydrolase" evidence="2">
    <location>
        <begin position="23"/>
        <end position="151"/>
    </location>
</feature>
<dbReference type="GO" id="GO:0016787">
    <property type="term" value="F:hydrolase activity"/>
    <property type="evidence" value="ECO:0007669"/>
    <property type="project" value="UniProtKB-KW"/>
</dbReference>
<proteinExistence type="predicted"/>
<evidence type="ECO:0000313" key="3">
    <source>
        <dbReference type="EMBL" id="PSN08390.1"/>
    </source>
</evidence>
<dbReference type="STRING" id="1388748.GCA_000463155_02854"/>
<dbReference type="InterPro" id="IPR000086">
    <property type="entry name" value="NUDIX_hydrolase_dom"/>
</dbReference>
<protein>
    <submittedName>
        <fullName evidence="3">NUDIX hydrolase</fullName>
    </submittedName>
</protein>
<keyword evidence="4" id="KW-1185">Reference proteome</keyword>
<dbReference type="PROSITE" id="PS51462">
    <property type="entry name" value="NUDIX"/>
    <property type="match status" value="1"/>
</dbReference>
<evidence type="ECO:0000256" key="1">
    <source>
        <dbReference type="ARBA" id="ARBA00001946"/>
    </source>
</evidence>
<dbReference type="RefSeq" id="WP_106877029.1">
    <property type="nucleotide sequence ID" value="NZ_PYEP01000003.1"/>
</dbReference>
<dbReference type="CDD" id="cd03424">
    <property type="entry name" value="NUDIX_ADPRase_Nudt5_UGPPase_Nudt14"/>
    <property type="match status" value="1"/>
</dbReference>
<reference evidence="3 4" key="1">
    <citation type="submission" date="2018-03" db="EMBL/GenBank/DDBJ databases">
        <title>Draft genome sequence of the first documented clinical Siccibacter turicensis isolate in Austria.</title>
        <authorList>
            <person name="Lepuschitz S."/>
            <person name="Pekard-Amenitsch S."/>
            <person name="Haunold R."/>
            <person name="Schill S."/>
            <person name="Mach R."/>
            <person name="Allerberger F."/>
            <person name="Ruppitsch W."/>
            <person name="Forsythe S.J."/>
        </authorList>
    </citation>
    <scope>NUCLEOTIDE SEQUENCE [LARGE SCALE GENOMIC DNA]</scope>
    <source>
        <strain evidence="3 4">6100069499-17</strain>
    </source>
</reference>
<keyword evidence="3" id="KW-0378">Hydrolase</keyword>
<dbReference type="AlphaFoldDB" id="A0A2P8VLQ3"/>
<evidence type="ECO:0000313" key="4">
    <source>
        <dbReference type="Proteomes" id="UP000240212"/>
    </source>
</evidence>
<dbReference type="OrthoDB" id="9131041at2"/>
<comment type="caution">
    <text evidence="3">The sequence shown here is derived from an EMBL/GenBank/DDBJ whole genome shotgun (WGS) entry which is preliminary data.</text>
</comment>
<dbReference type="InterPro" id="IPR015797">
    <property type="entry name" value="NUDIX_hydrolase-like_dom_sf"/>
</dbReference>
<dbReference type="SUPFAM" id="SSF55811">
    <property type="entry name" value="Nudix"/>
    <property type="match status" value="1"/>
</dbReference>